<dbReference type="OrthoDB" id="1001766at2759"/>
<keyword evidence="1" id="KW-0863">Zinc-finger</keyword>
<dbReference type="PANTHER" id="PTHR35317:SF23">
    <property type="entry name" value="OS04G0629600 PROTEIN"/>
    <property type="match status" value="1"/>
</dbReference>
<feature type="region of interest" description="Disordered" evidence="3">
    <location>
        <begin position="219"/>
        <end position="276"/>
    </location>
</feature>
<name>A0A1S3T9R4_VIGRR</name>
<dbReference type="AlphaFoldDB" id="A0A1S3T9R4"/>
<dbReference type="GeneID" id="106753231"/>
<accession>A0A1S3T9R4</accession>
<feature type="compositionally biased region" description="Basic residues" evidence="3">
    <location>
        <begin position="263"/>
        <end position="273"/>
    </location>
</feature>
<dbReference type="GO" id="GO:0003676">
    <property type="term" value="F:nucleic acid binding"/>
    <property type="evidence" value="ECO:0007669"/>
    <property type="project" value="InterPro"/>
</dbReference>
<protein>
    <submittedName>
        <fullName evidence="6">Uncharacterized protein LOC106753231</fullName>
    </submittedName>
</protein>
<feature type="domain" description="CCHC-type" evidence="4">
    <location>
        <begin position="283"/>
        <end position="296"/>
    </location>
</feature>
<dbReference type="Gene3D" id="4.10.60.10">
    <property type="entry name" value="Zinc finger, CCHC-type"/>
    <property type="match status" value="1"/>
</dbReference>
<dbReference type="InterPro" id="IPR001878">
    <property type="entry name" value="Znf_CCHC"/>
</dbReference>
<dbReference type="PANTHER" id="PTHR35317">
    <property type="entry name" value="OS04G0629600 PROTEIN"/>
    <property type="match status" value="1"/>
</dbReference>
<dbReference type="InterPro" id="IPR054722">
    <property type="entry name" value="PolX-like_BBD"/>
</dbReference>
<dbReference type="KEGG" id="vra:106753231"/>
<feature type="coiled-coil region" evidence="2">
    <location>
        <begin position="177"/>
        <end position="204"/>
    </location>
</feature>
<dbReference type="Proteomes" id="UP000087766">
    <property type="component" value="Chromosome 2"/>
</dbReference>
<evidence type="ECO:0000256" key="3">
    <source>
        <dbReference type="SAM" id="MobiDB-lite"/>
    </source>
</evidence>
<sequence>MAGMIQSNLPVFDGKNFEDWCIKMDAILGFQEIDEIVKTGFKEPEKSATEEEKKAYKENKKLDCKARIILHQCISSTIFQKVSKATTAKETREILQDGYGTAGNMKEIKLQSLRRQYELLQMGEHETVEGYIGRIQVIVNSMRACDKIVKDKKIVHKILRTLTPQYDHIVVAILESRDLEKLEVEELQNSLEVHEQRLLERKAAEQEVAQNINQALHVKTLKNRRTERGRGRFRGGRGGRNGGRCNTDQNKDVEGNEQGSGRGRGKPRGRGGRKNQDKRNIQCFTCNKYGHYSSECWHNDNVKKDQCDEVNLAKEELVSDSEHIALMSAVSVKRNADKWVITRDDSMHYESGRNKDRCANNAAYERQVLLSEETSCAKNEVSTQTIQIKHVSLAGETDHVKEEMSWYLDSACSNHMTGNRSWLVDLDSMSRASFVLLTIV</sequence>
<dbReference type="SUPFAM" id="SSF57756">
    <property type="entry name" value="Retrovirus zinc finger-like domains"/>
    <property type="match status" value="1"/>
</dbReference>
<dbReference type="Pfam" id="PF22936">
    <property type="entry name" value="Pol_BBD"/>
    <property type="match status" value="1"/>
</dbReference>
<reference evidence="6" key="2">
    <citation type="submission" date="2025-08" db="UniProtKB">
        <authorList>
            <consortium name="RefSeq"/>
        </authorList>
    </citation>
    <scope>IDENTIFICATION</scope>
    <source>
        <tissue evidence="6">Leaf</tissue>
    </source>
</reference>
<keyword evidence="1" id="KW-0479">Metal-binding</keyword>
<dbReference type="InterPro" id="IPR036875">
    <property type="entry name" value="Znf_CCHC_sf"/>
</dbReference>
<evidence type="ECO:0000313" key="6">
    <source>
        <dbReference type="RefSeq" id="XP_014490510.1"/>
    </source>
</evidence>
<proteinExistence type="predicted"/>
<dbReference type="RefSeq" id="XP_014490510.1">
    <property type="nucleotide sequence ID" value="XM_014635024.1"/>
</dbReference>
<dbReference type="Pfam" id="PF14223">
    <property type="entry name" value="Retrotran_gag_2"/>
    <property type="match status" value="1"/>
</dbReference>
<evidence type="ECO:0000256" key="1">
    <source>
        <dbReference type="PROSITE-ProRule" id="PRU00047"/>
    </source>
</evidence>
<dbReference type="PROSITE" id="PS50158">
    <property type="entry name" value="ZF_CCHC"/>
    <property type="match status" value="1"/>
</dbReference>
<keyword evidence="2" id="KW-0175">Coiled coil</keyword>
<evidence type="ECO:0000256" key="2">
    <source>
        <dbReference type="SAM" id="Coils"/>
    </source>
</evidence>
<gene>
    <name evidence="6" type="primary">LOC106753231</name>
</gene>
<evidence type="ECO:0000313" key="5">
    <source>
        <dbReference type="Proteomes" id="UP000087766"/>
    </source>
</evidence>
<reference evidence="5" key="1">
    <citation type="journal article" date="2014" name="Nat. Commun.">
        <title>Genome sequence of mungbean and insights into evolution within Vigna species.</title>
        <authorList>
            <person name="Kang Y.J."/>
            <person name="Kim S.K."/>
            <person name="Kim M.Y."/>
            <person name="Lestari P."/>
            <person name="Kim K.H."/>
            <person name="Ha B.K."/>
            <person name="Jun T.H."/>
            <person name="Hwang W.J."/>
            <person name="Lee T."/>
            <person name="Lee J."/>
            <person name="Shim S."/>
            <person name="Yoon M.Y."/>
            <person name="Jang Y.E."/>
            <person name="Han K.S."/>
            <person name="Taeprayoon P."/>
            <person name="Yoon N."/>
            <person name="Somta P."/>
            <person name="Tanya P."/>
            <person name="Kim K.S."/>
            <person name="Gwag J.G."/>
            <person name="Moon J.K."/>
            <person name="Lee Y.H."/>
            <person name="Park B.S."/>
            <person name="Bombarely A."/>
            <person name="Doyle J.J."/>
            <person name="Jackson S.A."/>
            <person name="Schafleitner R."/>
            <person name="Srinives P."/>
            <person name="Varshney R.K."/>
            <person name="Lee S.H."/>
        </authorList>
    </citation>
    <scope>NUCLEOTIDE SEQUENCE [LARGE SCALE GENOMIC DNA]</scope>
    <source>
        <strain evidence="5">cv. VC1973A</strain>
    </source>
</reference>
<dbReference type="STRING" id="3916.A0A1S3T9R4"/>
<dbReference type="GO" id="GO:0008270">
    <property type="term" value="F:zinc ion binding"/>
    <property type="evidence" value="ECO:0007669"/>
    <property type="project" value="UniProtKB-KW"/>
</dbReference>
<keyword evidence="5" id="KW-1185">Reference proteome</keyword>
<keyword evidence="1" id="KW-0862">Zinc</keyword>
<organism evidence="5 6">
    <name type="scientific">Vigna radiata var. radiata</name>
    <name type="common">Mung bean</name>
    <name type="synonym">Phaseolus aureus</name>
    <dbReference type="NCBI Taxonomy" id="3916"/>
    <lineage>
        <taxon>Eukaryota</taxon>
        <taxon>Viridiplantae</taxon>
        <taxon>Streptophyta</taxon>
        <taxon>Embryophyta</taxon>
        <taxon>Tracheophyta</taxon>
        <taxon>Spermatophyta</taxon>
        <taxon>Magnoliopsida</taxon>
        <taxon>eudicotyledons</taxon>
        <taxon>Gunneridae</taxon>
        <taxon>Pentapetalae</taxon>
        <taxon>rosids</taxon>
        <taxon>fabids</taxon>
        <taxon>Fabales</taxon>
        <taxon>Fabaceae</taxon>
        <taxon>Papilionoideae</taxon>
        <taxon>50 kb inversion clade</taxon>
        <taxon>NPAAA clade</taxon>
        <taxon>indigoferoid/millettioid clade</taxon>
        <taxon>Phaseoleae</taxon>
        <taxon>Vigna</taxon>
    </lineage>
</organism>
<evidence type="ECO:0000259" key="4">
    <source>
        <dbReference type="PROSITE" id="PS50158"/>
    </source>
</evidence>